<evidence type="ECO:0000313" key="3">
    <source>
        <dbReference type="Proteomes" id="UP001454036"/>
    </source>
</evidence>
<dbReference type="EMBL" id="BAABME010007587">
    <property type="protein sequence ID" value="GAA0171235.1"/>
    <property type="molecule type" value="Genomic_DNA"/>
</dbReference>
<comment type="caution">
    <text evidence="2">The sequence shown here is derived from an EMBL/GenBank/DDBJ whole genome shotgun (WGS) entry which is preliminary data.</text>
</comment>
<sequence length="80" mass="9289">MEPSVGNGNEVLQNQNISATQTTKKQVHVDVPSPSQLRTKQFPIEGIREKVQRRVRLAREQEVQREVDLILEIDRLVREE</sequence>
<name>A0AAV3R4G2_LITER</name>
<reference evidence="2 3" key="1">
    <citation type="submission" date="2024-01" db="EMBL/GenBank/DDBJ databases">
        <title>The complete chloroplast genome sequence of Lithospermum erythrorhizon: insights into the phylogenetic relationship among Boraginaceae species and the maternal lineages of purple gromwells.</title>
        <authorList>
            <person name="Okada T."/>
            <person name="Watanabe K."/>
        </authorList>
    </citation>
    <scope>NUCLEOTIDE SEQUENCE [LARGE SCALE GENOMIC DNA]</scope>
</reference>
<proteinExistence type="predicted"/>
<evidence type="ECO:0000313" key="2">
    <source>
        <dbReference type="EMBL" id="GAA0171235.1"/>
    </source>
</evidence>
<keyword evidence="3" id="KW-1185">Reference proteome</keyword>
<organism evidence="2 3">
    <name type="scientific">Lithospermum erythrorhizon</name>
    <name type="common">Purple gromwell</name>
    <name type="synonym">Lithospermum officinale var. erythrorhizon</name>
    <dbReference type="NCBI Taxonomy" id="34254"/>
    <lineage>
        <taxon>Eukaryota</taxon>
        <taxon>Viridiplantae</taxon>
        <taxon>Streptophyta</taxon>
        <taxon>Embryophyta</taxon>
        <taxon>Tracheophyta</taxon>
        <taxon>Spermatophyta</taxon>
        <taxon>Magnoliopsida</taxon>
        <taxon>eudicotyledons</taxon>
        <taxon>Gunneridae</taxon>
        <taxon>Pentapetalae</taxon>
        <taxon>asterids</taxon>
        <taxon>lamiids</taxon>
        <taxon>Boraginales</taxon>
        <taxon>Boraginaceae</taxon>
        <taxon>Boraginoideae</taxon>
        <taxon>Lithospermeae</taxon>
        <taxon>Lithospermum</taxon>
    </lineage>
</organism>
<evidence type="ECO:0000256" key="1">
    <source>
        <dbReference type="SAM" id="MobiDB-lite"/>
    </source>
</evidence>
<accession>A0AAV3R4G2</accession>
<dbReference type="Proteomes" id="UP001454036">
    <property type="component" value="Unassembled WGS sequence"/>
</dbReference>
<gene>
    <name evidence="2" type="ORF">LIER_25319</name>
</gene>
<protein>
    <submittedName>
        <fullName evidence="2">Uncharacterized protein</fullName>
    </submittedName>
</protein>
<feature type="region of interest" description="Disordered" evidence="1">
    <location>
        <begin position="1"/>
        <end position="42"/>
    </location>
</feature>
<feature type="compositionally biased region" description="Polar residues" evidence="1">
    <location>
        <begin position="1"/>
        <end position="24"/>
    </location>
</feature>
<dbReference type="AlphaFoldDB" id="A0AAV3R4G2"/>